<dbReference type="EMBL" id="JASGXD010000013">
    <property type="protein sequence ID" value="KAK6002035.1"/>
    <property type="molecule type" value="Genomic_DNA"/>
</dbReference>
<name>A0ABR0TDJ4_AURPU</name>
<dbReference type="Proteomes" id="UP001341245">
    <property type="component" value="Unassembled WGS sequence"/>
</dbReference>
<protein>
    <submittedName>
        <fullName evidence="1">Uncharacterized protein</fullName>
    </submittedName>
</protein>
<proteinExistence type="predicted"/>
<organism evidence="1 2">
    <name type="scientific">Aureobasidium pullulans</name>
    <name type="common">Black yeast</name>
    <name type="synonym">Pullularia pullulans</name>
    <dbReference type="NCBI Taxonomy" id="5580"/>
    <lineage>
        <taxon>Eukaryota</taxon>
        <taxon>Fungi</taxon>
        <taxon>Dikarya</taxon>
        <taxon>Ascomycota</taxon>
        <taxon>Pezizomycotina</taxon>
        <taxon>Dothideomycetes</taxon>
        <taxon>Dothideomycetidae</taxon>
        <taxon>Dothideales</taxon>
        <taxon>Saccotheciaceae</taxon>
        <taxon>Aureobasidium</taxon>
    </lineage>
</organism>
<evidence type="ECO:0000313" key="1">
    <source>
        <dbReference type="EMBL" id="KAK6002035.1"/>
    </source>
</evidence>
<sequence>MSQIDLSLPDTVPEMARYRDIPMTLDSFAVYNLLEPHDEPEGLVEECNFDCPRDDYVHFRGSPGINSLKGLINHRLSTTVQEKFDPHFFLVVTDPDWKQKGVLVITLEDDDEGKPDKFMMKVTDSGLLLVNLQIGNTDWYEAKENYEFTDDDDTQDLESEGTFPDGASKKKPGTGFYIAFYAIPGINPAQLIRDVEPFHDGKAPEDRVCRFEGFLKPDWDLISQATGSWHPQACMDNRYLCKMYFFIVDSENYKENGFLLCDVKDNKRKRVVCDPTSTVPDFCGIAQGRRGWDEVE</sequence>
<reference evidence="1 2" key="1">
    <citation type="submission" date="2023-11" db="EMBL/GenBank/DDBJ databases">
        <title>Draft genome sequence and annotation of the polyextremotolerant black yeast-like fungus Aureobasidium pullulans NRRL 62042.</title>
        <authorList>
            <person name="Dielentheis-Frenken M.R.E."/>
            <person name="Wibberg D."/>
            <person name="Blank L.M."/>
            <person name="Tiso T."/>
        </authorList>
    </citation>
    <scope>NUCLEOTIDE SEQUENCE [LARGE SCALE GENOMIC DNA]</scope>
    <source>
        <strain evidence="1 2">NRRL 62042</strain>
    </source>
</reference>
<evidence type="ECO:0000313" key="2">
    <source>
        <dbReference type="Proteomes" id="UP001341245"/>
    </source>
</evidence>
<comment type="caution">
    <text evidence="1">The sequence shown here is derived from an EMBL/GenBank/DDBJ whole genome shotgun (WGS) entry which is preliminary data.</text>
</comment>
<accession>A0ABR0TDJ4</accession>
<keyword evidence="2" id="KW-1185">Reference proteome</keyword>
<gene>
    <name evidence="1" type="ORF">QM012_002525</name>
</gene>